<feature type="transmembrane region" description="Helical" evidence="7">
    <location>
        <begin position="128"/>
        <end position="151"/>
    </location>
</feature>
<evidence type="ECO:0000313" key="10">
    <source>
        <dbReference type="Proteomes" id="UP000254866"/>
    </source>
</evidence>
<feature type="transmembrane region" description="Helical" evidence="7">
    <location>
        <begin position="245"/>
        <end position="264"/>
    </location>
</feature>
<evidence type="ECO:0000256" key="5">
    <source>
        <dbReference type="ARBA" id="ARBA00038359"/>
    </source>
</evidence>
<keyword evidence="3 7" id="KW-1133">Transmembrane helix</keyword>
<accession>A0A370TJ65</accession>
<evidence type="ECO:0000256" key="6">
    <source>
        <dbReference type="SAM" id="MobiDB-lite"/>
    </source>
</evidence>
<dbReference type="PANTHER" id="PTHR33048">
    <property type="entry name" value="PTH11-LIKE INTEGRAL MEMBRANE PROTEIN (AFU_ORTHOLOGUE AFUA_5G11245)"/>
    <property type="match status" value="1"/>
</dbReference>
<feature type="compositionally biased region" description="Polar residues" evidence="6">
    <location>
        <begin position="278"/>
        <end position="288"/>
    </location>
</feature>
<proteinExistence type="inferred from homology"/>
<name>A0A370TJ65_9HELO</name>
<dbReference type="GeneID" id="43600181"/>
<evidence type="ECO:0000256" key="2">
    <source>
        <dbReference type="ARBA" id="ARBA00022692"/>
    </source>
</evidence>
<evidence type="ECO:0000256" key="7">
    <source>
        <dbReference type="SAM" id="Phobius"/>
    </source>
</evidence>
<sequence length="327" mass="36425">MVLVVPIEGLNAVGWTLASTAICLTFGRFYIRWRRIGRLELDDILNGLALVALLCFMATYQAYLPIQYAYQLFVLGLGGHDADDDQLLYIQNLNTANIVFFWVTIYLVKATFLALYWTLFNVSKRFRIAWNCVAAYTLISFLATFFAIFWGCGTPSRIANVEACNSTSAETILAFEVMWCALNTFGDVLIMLLPLLMLRNIQISRGKKIGLASIAGLVIIDILFDILRTVYTIGSYAANFPNANAVWALCEPTIAVIVCALPTYRTLLSRNKPEQSTSYENLRGMSSSRKTESQKSHTASIPHELDDMSASVYSSRAILKPSSLQAV</sequence>
<feature type="transmembrane region" description="Helical" evidence="7">
    <location>
        <begin position="98"/>
        <end position="116"/>
    </location>
</feature>
<feature type="transmembrane region" description="Helical" evidence="7">
    <location>
        <begin position="209"/>
        <end position="233"/>
    </location>
</feature>
<evidence type="ECO:0000313" key="9">
    <source>
        <dbReference type="EMBL" id="RDL35401.1"/>
    </source>
</evidence>
<dbReference type="PANTHER" id="PTHR33048:SF18">
    <property type="entry name" value="INTEGRAL MEMBRANE PROTEIN"/>
    <property type="match status" value="1"/>
</dbReference>
<gene>
    <name evidence="9" type="ORF">BP5553_07332</name>
</gene>
<comment type="caution">
    <text evidence="9">The sequence shown here is derived from an EMBL/GenBank/DDBJ whole genome shotgun (WGS) entry which is preliminary data.</text>
</comment>
<organism evidence="9 10">
    <name type="scientific">Venustampulla echinocandica</name>
    <dbReference type="NCBI Taxonomy" id="2656787"/>
    <lineage>
        <taxon>Eukaryota</taxon>
        <taxon>Fungi</taxon>
        <taxon>Dikarya</taxon>
        <taxon>Ascomycota</taxon>
        <taxon>Pezizomycotina</taxon>
        <taxon>Leotiomycetes</taxon>
        <taxon>Helotiales</taxon>
        <taxon>Pleuroascaceae</taxon>
        <taxon>Venustampulla</taxon>
    </lineage>
</organism>
<evidence type="ECO:0000259" key="8">
    <source>
        <dbReference type="Pfam" id="PF20684"/>
    </source>
</evidence>
<keyword evidence="10" id="KW-1185">Reference proteome</keyword>
<feature type="region of interest" description="Disordered" evidence="6">
    <location>
        <begin position="278"/>
        <end position="301"/>
    </location>
</feature>
<dbReference type="EMBL" id="NPIC01000006">
    <property type="protein sequence ID" value="RDL35401.1"/>
    <property type="molecule type" value="Genomic_DNA"/>
</dbReference>
<dbReference type="RefSeq" id="XP_031868224.1">
    <property type="nucleotide sequence ID" value="XM_032015955.1"/>
</dbReference>
<feature type="transmembrane region" description="Helical" evidence="7">
    <location>
        <begin position="43"/>
        <end position="63"/>
    </location>
</feature>
<evidence type="ECO:0000256" key="4">
    <source>
        <dbReference type="ARBA" id="ARBA00023136"/>
    </source>
</evidence>
<feature type="transmembrane region" description="Helical" evidence="7">
    <location>
        <begin position="171"/>
        <end position="197"/>
    </location>
</feature>
<keyword evidence="4 7" id="KW-0472">Membrane</keyword>
<dbReference type="OrthoDB" id="444631at2759"/>
<evidence type="ECO:0000256" key="3">
    <source>
        <dbReference type="ARBA" id="ARBA00022989"/>
    </source>
</evidence>
<dbReference type="InterPro" id="IPR049326">
    <property type="entry name" value="Rhodopsin_dom_fungi"/>
</dbReference>
<keyword evidence="2 7" id="KW-0812">Transmembrane</keyword>
<comment type="subcellular location">
    <subcellularLocation>
        <location evidence="1">Membrane</location>
        <topology evidence="1">Multi-pass membrane protein</topology>
    </subcellularLocation>
</comment>
<dbReference type="STRING" id="2656787.A0A370TJ65"/>
<feature type="transmembrane region" description="Helical" evidence="7">
    <location>
        <begin position="12"/>
        <end position="31"/>
    </location>
</feature>
<reference evidence="9 10" key="1">
    <citation type="journal article" date="2018" name="IMA Fungus">
        <title>IMA Genome-F 9: Draft genome sequence of Annulohypoxylon stygium, Aspergillus mulundensis, Berkeleyomyces basicola (syn. Thielaviopsis basicola), Ceratocystis smalleyi, two Cercospora beticola strains, Coleophoma cylindrospora, Fusarium fracticaudum, Phialophora cf. hyalina, and Morchella septimelata.</title>
        <authorList>
            <person name="Wingfield B.D."/>
            <person name="Bills G.F."/>
            <person name="Dong Y."/>
            <person name="Huang W."/>
            <person name="Nel W.J."/>
            <person name="Swalarsk-Parry B.S."/>
            <person name="Vaghefi N."/>
            <person name="Wilken P.M."/>
            <person name="An Z."/>
            <person name="de Beer Z.W."/>
            <person name="De Vos L."/>
            <person name="Chen L."/>
            <person name="Duong T.A."/>
            <person name="Gao Y."/>
            <person name="Hammerbacher A."/>
            <person name="Kikkert J.R."/>
            <person name="Li Y."/>
            <person name="Li H."/>
            <person name="Li K."/>
            <person name="Li Q."/>
            <person name="Liu X."/>
            <person name="Ma X."/>
            <person name="Naidoo K."/>
            <person name="Pethybridge S.J."/>
            <person name="Sun J."/>
            <person name="Steenkamp E.T."/>
            <person name="van der Nest M.A."/>
            <person name="van Wyk S."/>
            <person name="Wingfield M.J."/>
            <person name="Xiong C."/>
            <person name="Yue Q."/>
            <person name="Zhang X."/>
        </authorList>
    </citation>
    <scope>NUCLEOTIDE SEQUENCE [LARGE SCALE GENOMIC DNA]</scope>
    <source>
        <strain evidence="9 10">BP 5553</strain>
    </source>
</reference>
<comment type="similarity">
    <text evidence="5">Belongs to the SAT4 family.</text>
</comment>
<protein>
    <recommendedName>
        <fullName evidence="8">Rhodopsin domain-containing protein</fullName>
    </recommendedName>
</protein>
<dbReference type="Pfam" id="PF20684">
    <property type="entry name" value="Fung_rhodopsin"/>
    <property type="match status" value="1"/>
</dbReference>
<feature type="domain" description="Rhodopsin" evidence="8">
    <location>
        <begin position="28"/>
        <end position="270"/>
    </location>
</feature>
<evidence type="ECO:0000256" key="1">
    <source>
        <dbReference type="ARBA" id="ARBA00004141"/>
    </source>
</evidence>
<dbReference type="AlphaFoldDB" id="A0A370TJ65"/>
<dbReference type="GO" id="GO:0016020">
    <property type="term" value="C:membrane"/>
    <property type="evidence" value="ECO:0007669"/>
    <property type="project" value="UniProtKB-SubCell"/>
</dbReference>
<dbReference type="Proteomes" id="UP000254866">
    <property type="component" value="Unassembled WGS sequence"/>
</dbReference>
<dbReference type="InterPro" id="IPR052337">
    <property type="entry name" value="SAT4-like"/>
</dbReference>